<comment type="caution">
    <text evidence="2">The sequence shown here is derived from an EMBL/GenBank/DDBJ whole genome shotgun (WGS) entry which is preliminary data.</text>
</comment>
<reference evidence="2" key="1">
    <citation type="submission" date="2021-02" db="EMBL/GenBank/DDBJ databases">
        <authorList>
            <person name="Nowell W R."/>
        </authorList>
    </citation>
    <scope>NUCLEOTIDE SEQUENCE</scope>
</reference>
<name>A0A8S3JFD0_9BILA</name>
<protein>
    <submittedName>
        <fullName evidence="2">Uncharacterized protein</fullName>
    </submittedName>
</protein>
<sequence length="159" mass="17560">GPLRLSKAYPHPQQQQQQSPQLPPLPPQQQQQQQTNQFYQPTNPNPQTIPMNYGGDFPIPQGQMPSHYGGDFPTPQGSMSSHYGGDYNVPQPQSMPSNNAFFSSQTAFYAPPSQQMSGNQAMPGMEYLSNNPLFNVGLNVVEQGMKDFTGKTVSMLPNE</sequence>
<gene>
    <name evidence="2" type="ORF">SMN809_LOCUS80320</name>
</gene>
<feature type="non-terminal residue" evidence="2">
    <location>
        <position position="159"/>
    </location>
</feature>
<proteinExistence type="predicted"/>
<dbReference type="EMBL" id="CAJOBI010344980">
    <property type="protein sequence ID" value="CAF5217088.1"/>
    <property type="molecule type" value="Genomic_DNA"/>
</dbReference>
<feature type="non-terminal residue" evidence="2">
    <location>
        <position position="1"/>
    </location>
</feature>
<accession>A0A8S3JFD0</accession>
<organism evidence="2 3">
    <name type="scientific">Rotaria magnacalcarata</name>
    <dbReference type="NCBI Taxonomy" id="392030"/>
    <lineage>
        <taxon>Eukaryota</taxon>
        <taxon>Metazoa</taxon>
        <taxon>Spiralia</taxon>
        <taxon>Gnathifera</taxon>
        <taxon>Rotifera</taxon>
        <taxon>Eurotatoria</taxon>
        <taxon>Bdelloidea</taxon>
        <taxon>Philodinida</taxon>
        <taxon>Philodinidae</taxon>
        <taxon>Rotaria</taxon>
    </lineage>
</organism>
<evidence type="ECO:0000256" key="1">
    <source>
        <dbReference type="SAM" id="MobiDB-lite"/>
    </source>
</evidence>
<feature type="compositionally biased region" description="Low complexity" evidence="1">
    <location>
        <begin position="28"/>
        <end position="48"/>
    </location>
</feature>
<dbReference type="Proteomes" id="UP000676336">
    <property type="component" value="Unassembled WGS sequence"/>
</dbReference>
<feature type="region of interest" description="Disordered" evidence="1">
    <location>
        <begin position="1"/>
        <end position="100"/>
    </location>
</feature>
<dbReference type="AlphaFoldDB" id="A0A8S3JFD0"/>
<evidence type="ECO:0000313" key="2">
    <source>
        <dbReference type="EMBL" id="CAF5217088.1"/>
    </source>
</evidence>
<feature type="compositionally biased region" description="Polar residues" evidence="1">
    <location>
        <begin position="90"/>
        <end position="100"/>
    </location>
</feature>
<evidence type="ECO:0000313" key="3">
    <source>
        <dbReference type="Proteomes" id="UP000676336"/>
    </source>
</evidence>